<proteinExistence type="predicted"/>
<accession>A0A7G5DX88</accession>
<dbReference type="AlphaFoldDB" id="A0A7G5DX88"/>
<protein>
    <submittedName>
        <fullName evidence="1">Uncharacterized protein</fullName>
    </submittedName>
</protein>
<gene>
    <name evidence="1" type="ORF">HS960_01210</name>
</gene>
<sequence length="46" mass="5300">MKILKDQVFNGIDQAMEAQPILQWDELQSFISGEIKDEESCPILTF</sequence>
<dbReference type="Proteomes" id="UP000515450">
    <property type="component" value="Chromosome"/>
</dbReference>
<reference evidence="1 2" key="1">
    <citation type="journal article" date="2020" name="G3 (Bethesda)">
        <title>CeMbio - The Caenorhabditis elegans Microbiome Resource.</title>
        <authorList>
            <person name="Dirksen P."/>
            <person name="Assie A."/>
            <person name="Zimmermann J."/>
            <person name="Zhang F."/>
            <person name="Tietje A.M."/>
            <person name="Marsh S.A."/>
            <person name="Felix M.A."/>
            <person name="Shapira M."/>
            <person name="Kaleta C."/>
            <person name="Schulenburg H."/>
            <person name="Samuel B."/>
        </authorList>
    </citation>
    <scope>NUCLEOTIDE SEQUENCE [LARGE SCALE GENOMIC DNA]</scope>
    <source>
        <strain evidence="1 2">BIGb0170</strain>
    </source>
</reference>
<evidence type="ECO:0000313" key="2">
    <source>
        <dbReference type="Proteomes" id="UP000515450"/>
    </source>
</evidence>
<name>A0A7G5DX88_9SPHI</name>
<evidence type="ECO:0000313" key="1">
    <source>
        <dbReference type="EMBL" id="QMV66363.1"/>
    </source>
</evidence>
<dbReference type="GeneID" id="88832238"/>
<dbReference type="EMBL" id="CP058555">
    <property type="protein sequence ID" value="QMV66363.1"/>
    <property type="molecule type" value="Genomic_DNA"/>
</dbReference>
<keyword evidence="2" id="KW-1185">Reference proteome</keyword>
<dbReference type="RefSeq" id="WP_157626165.1">
    <property type="nucleotide sequence ID" value="NZ_CP058555.1"/>
</dbReference>
<organism evidence="1 2">
    <name type="scientific">Sphingobacterium paramultivorum</name>
    <dbReference type="NCBI Taxonomy" id="2886510"/>
    <lineage>
        <taxon>Bacteria</taxon>
        <taxon>Pseudomonadati</taxon>
        <taxon>Bacteroidota</taxon>
        <taxon>Sphingobacteriia</taxon>
        <taxon>Sphingobacteriales</taxon>
        <taxon>Sphingobacteriaceae</taxon>
        <taxon>Sphingobacterium</taxon>
    </lineage>
</organism>